<dbReference type="GeneID" id="36344108"/>
<dbReference type="InterPro" id="IPR036427">
    <property type="entry name" value="Bromodomain-like_sf"/>
</dbReference>
<dbReference type="Proteomes" id="UP000019149">
    <property type="component" value="Unassembled WGS sequence"/>
</dbReference>
<dbReference type="KEGG" id="egl:EGR_08393"/>
<keyword evidence="6" id="KW-1185">Reference proteome</keyword>
<dbReference type="PANTHER" id="PTHR31095">
    <property type="entry name" value="RIKEN CDNA 9930021J03 GENE"/>
    <property type="match status" value="1"/>
</dbReference>
<dbReference type="AlphaFoldDB" id="W6U6E4"/>
<dbReference type="PROSITE" id="PS50014">
    <property type="entry name" value="BROMODOMAIN_2"/>
    <property type="match status" value="1"/>
</dbReference>
<gene>
    <name evidence="5" type="ORF">EGR_08393</name>
</gene>
<keyword evidence="1 2" id="KW-0103">Bromodomain</keyword>
<evidence type="ECO:0000313" key="6">
    <source>
        <dbReference type="Proteomes" id="UP000019149"/>
    </source>
</evidence>
<dbReference type="PANTHER" id="PTHR31095:SF3">
    <property type="entry name" value="RIKEN CDNA 9930021J03 GENE"/>
    <property type="match status" value="1"/>
</dbReference>
<protein>
    <submittedName>
        <fullName evidence="5">Bromodomain-containing protein 3</fullName>
    </submittedName>
</protein>
<dbReference type="STRING" id="6210.W6U6E4"/>
<dbReference type="SUPFAM" id="SSF47370">
    <property type="entry name" value="Bromodomain"/>
    <property type="match status" value="1"/>
</dbReference>
<dbReference type="OrthoDB" id="1870062at2759"/>
<organism evidence="5 6">
    <name type="scientific">Echinococcus granulosus</name>
    <name type="common">Hydatid tapeworm</name>
    <dbReference type="NCBI Taxonomy" id="6210"/>
    <lineage>
        <taxon>Eukaryota</taxon>
        <taxon>Metazoa</taxon>
        <taxon>Spiralia</taxon>
        <taxon>Lophotrochozoa</taxon>
        <taxon>Platyhelminthes</taxon>
        <taxon>Cestoda</taxon>
        <taxon>Eucestoda</taxon>
        <taxon>Cyclophyllidea</taxon>
        <taxon>Taeniidae</taxon>
        <taxon>Echinococcus</taxon>
        <taxon>Echinococcus granulosus group</taxon>
    </lineage>
</organism>
<dbReference type="CTD" id="36344108"/>
<dbReference type="InterPro" id="IPR001487">
    <property type="entry name" value="Bromodomain"/>
</dbReference>
<dbReference type="EMBL" id="APAU02000105">
    <property type="protein sequence ID" value="EUB56750.1"/>
    <property type="molecule type" value="Genomic_DNA"/>
</dbReference>
<name>W6U6E4_ECHGR</name>
<evidence type="ECO:0000256" key="1">
    <source>
        <dbReference type="ARBA" id="ARBA00023117"/>
    </source>
</evidence>
<evidence type="ECO:0000313" key="5">
    <source>
        <dbReference type="EMBL" id="EUB56750.1"/>
    </source>
</evidence>
<evidence type="ECO:0000256" key="3">
    <source>
        <dbReference type="SAM" id="MobiDB-lite"/>
    </source>
</evidence>
<feature type="domain" description="Bromo" evidence="4">
    <location>
        <begin position="27"/>
        <end position="99"/>
    </location>
</feature>
<reference evidence="5 6" key="1">
    <citation type="journal article" date="2013" name="Nat. Genet.">
        <title>The genome of the hydatid tapeworm Echinococcus granulosus.</title>
        <authorList>
            <person name="Zheng H."/>
            <person name="Zhang W."/>
            <person name="Zhang L."/>
            <person name="Zhang Z."/>
            <person name="Li J."/>
            <person name="Lu G."/>
            <person name="Zhu Y."/>
            <person name="Wang Y."/>
            <person name="Huang Y."/>
            <person name="Liu J."/>
            <person name="Kang H."/>
            <person name="Chen J."/>
            <person name="Wang L."/>
            <person name="Chen A."/>
            <person name="Yu S."/>
            <person name="Gao Z."/>
            <person name="Jin L."/>
            <person name="Gu W."/>
            <person name="Wang Z."/>
            <person name="Zhao L."/>
            <person name="Shi B."/>
            <person name="Wen H."/>
            <person name="Lin R."/>
            <person name="Jones M.K."/>
            <person name="Brejova B."/>
            <person name="Vinar T."/>
            <person name="Zhao G."/>
            <person name="McManus D.P."/>
            <person name="Chen Z."/>
            <person name="Zhou Y."/>
            <person name="Wang S."/>
        </authorList>
    </citation>
    <scope>NUCLEOTIDE SEQUENCE [LARGE SCALE GENOMIC DNA]</scope>
</reference>
<proteinExistence type="predicted"/>
<comment type="caution">
    <text evidence="5">The sequence shown here is derived from an EMBL/GenBank/DDBJ whole genome shotgun (WGS) entry which is preliminary data.</text>
</comment>
<dbReference type="RefSeq" id="XP_024347946.1">
    <property type="nucleotide sequence ID" value="XM_024497642.1"/>
</dbReference>
<feature type="region of interest" description="Disordered" evidence="3">
    <location>
        <begin position="138"/>
        <end position="157"/>
    </location>
</feature>
<sequence>MAGVHSADLSEELAIARQILNYIMSPSNANIALPFMYRIDAQALDLPKYDEIVRFPMWLGKISEKLDRNKYPGLQEFVCDFRLILVNCFRYNGVSSRMGRIAEKLETLFEQKLQLLPQELRAKTSLYATLGCGSTHHDANDNGPIRRRASTRHYGGNLDSQISHPVRGLMEELEHSMPFQESGGGGTSFAPGPSSATSATALLYEASPGLPVTNANSYALLVARLTEWQRRQHEADLVASWKDWWQANTRARTHLSQLRKCPQLLWLCFSTDGYQASRVHIVPCTHE</sequence>
<dbReference type="PRINTS" id="PR00503">
    <property type="entry name" value="BROMODOMAIN"/>
</dbReference>
<evidence type="ECO:0000256" key="2">
    <source>
        <dbReference type="PROSITE-ProRule" id="PRU00035"/>
    </source>
</evidence>
<dbReference type="InterPro" id="IPR040214">
    <property type="entry name" value="BRD10"/>
</dbReference>
<dbReference type="Gene3D" id="1.20.920.10">
    <property type="entry name" value="Bromodomain-like"/>
    <property type="match status" value="1"/>
</dbReference>
<accession>W6U6E4</accession>
<evidence type="ECO:0000259" key="4">
    <source>
        <dbReference type="PROSITE" id="PS50014"/>
    </source>
</evidence>
<dbReference type="Pfam" id="PF00439">
    <property type="entry name" value="Bromodomain"/>
    <property type="match status" value="1"/>
</dbReference>
<dbReference type="SMART" id="SM00297">
    <property type="entry name" value="BROMO"/>
    <property type="match status" value="1"/>
</dbReference>